<feature type="chain" id="PRO_5002429414" evidence="2">
    <location>
        <begin position="29"/>
        <end position="289"/>
    </location>
</feature>
<evidence type="ECO:0000313" key="5">
    <source>
        <dbReference type="Proteomes" id="UP000033202"/>
    </source>
</evidence>
<dbReference type="Pfam" id="PF20434">
    <property type="entry name" value="BD-FAE"/>
    <property type="match status" value="1"/>
</dbReference>
<accession>A0A0E9MT29</accession>
<dbReference type="InterPro" id="IPR050300">
    <property type="entry name" value="GDXG_lipolytic_enzyme"/>
</dbReference>
<keyword evidence="5" id="KW-1185">Reference proteome</keyword>
<sequence>MRPAAVSHLRRGLPLFGLFAVACSPLSAFDALVPKDRGGARVAAGIPYGEAPRQRLDIYAPTGAAAGLRPVIVFFYGGSWNSGSRSGYAFVGRALAARGFVTVIPDYRLVPEVVYPGFVLDGASAVRWVRAHAKDYGGDGDRIVLAGHSAGAYIAAMLAVDDRWLGADRAAVRGLVGLAGPYDFAPFTIGASIDAFGAWRNPAETQPVTWAGAGDPPALLLAGAEDTIVRPRNSDKLAAKLRAGGVPVEVKHYPGIGHIGILTAIAKPFRGKAPVVDDVAAFATRVTER</sequence>
<dbReference type="PANTHER" id="PTHR48081">
    <property type="entry name" value="AB HYDROLASE SUPERFAMILY PROTEIN C4A8.06C"/>
    <property type="match status" value="1"/>
</dbReference>
<gene>
    <name evidence="4" type="ORF">SCH01S_51_00660</name>
</gene>
<protein>
    <submittedName>
        <fullName evidence="4">Putative hydrolase</fullName>
    </submittedName>
</protein>
<dbReference type="PANTHER" id="PTHR48081:SF9">
    <property type="entry name" value="CARBOXYLESTERASE"/>
    <property type="match status" value="1"/>
</dbReference>
<dbReference type="Gene3D" id="3.40.50.1820">
    <property type="entry name" value="alpha/beta hydrolase"/>
    <property type="match status" value="1"/>
</dbReference>
<keyword evidence="1 4" id="KW-0378">Hydrolase</keyword>
<dbReference type="SUPFAM" id="SSF53474">
    <property type="entry name" value="alpha/beta-Hydrolases"/>
    <property type="match status" value="1"/>
</dbReference>
<evidence type="ECO:0000313" key="4">
    <source>
        <dbReference type="EMBL" id="GAO40734.1"/>
    </source>
</evidence>
<dbReference type="PROSITE" id="PS51257">
    <property type="entry name" value="PROKAR_LIPOPROTEIN"/>
    <property type="match status" value="1"/>
</dbReference>
<dbReference type="RefSeq" id="WP_052733960.1">
    <property type="nucleotide sequence ID" value="NZ_BBWU01000051.1"/>
</dbReference>
<feature type="signal peptide" evidence="2">
    <location>
        <begin position="1"/>
        <end position="28"/>
    </location>
</feature>
<dbReference type="EMBL" id="BBWU01000051">
    <property type="protein sequence ID" value="GAO40734.1"/>
    <property type="molecule type" value="Genomic_DNA"/>
</dbReference>
<evidence type="ECO:0000256" key="1">
    <source>
        <dbReference type="ARBA" id="ARBA00022801"/>
    </source>
</evidence>
<comment type="caution">
    <text evidence="4">The sequence shown here is derived from an EMBL/GenBank/DDBJ whole genome shotgun (WGS) entry which is preliminary data.</text>
</comment>
<evidence type="ECO:0000259" key="3">
    <source>
        <dbReference type="Pfam" id="PF20434"/>
    </source>
</evidence>
<organism evidence="4 5">
    <name type="scientific">Sphingomonas changbaiensis NBRC 104936</name>
    <dbReference type="NCBI Taxonomy" id="1219043"/>
    <lineage>
        <taxon>Bacteria</taxon>
        <taxon>Pseudomonadati</taxon>
        <taxon>Pseudomonadota</taxon>
        <taxon>Alphaproteobacteria</taxon>
        <taxon>Sphingomonadales</taxon>
        <taxon>Sphingomonadaceae</taxon>
        <taxon>Sphingomonas</taxon>
    </lineage>
</organism>
<reference evidence="4 5" key="1">
    <citation type="submission" date="2015-04" db="EMBL/GenBank/DDBJ databases">
        <title>Whole genome shotgun sequence of Sphingomonas changbaiensis NBRC 104936.</title>
        <authorList>
            <person name="Katano-Makiyama Y."/>
            <person name="Hosoyama A."/>
            <person name="Hashimoto M."/>
            <person name="Noguchi M."/>
            <person name="Tsuchikane K."/>
            <person name="Ohji S."/>
            <person name="Yamazoe A."/>
            <person name="Ichikawa N."/>
            <person name="Kimura A."/>
            <person name="Fujita N."/>
        </authorList>
    </citation>
    <scope>NUCLEOTIDE SEQUENCE [LARGE SCALE GENOMIC DNA]</scope>
    <source>
        <strain evidence="4 5">NBRC 104936</strain>
    </source>
</reference>
<name>A0A0E9MT29_9SPHN</name>
<proteinExistence type="predicted"/>
<dbReference type="InterPro" id="IPR029058">
    <property type="entry name" value="AB_hydrolase_fold"/>
</dbReference>
<evidence type="ECO:0000256" key="2">
    <source>
        <dbReference type="SAM" id="SignalP"/>
    </source>
</evidence>
<dbReference type="GO" id="GO:0016787">
    <property type="term" value="F:hydrolase activity"/>
    <property type="evidence" value="ECO:0007669"/>
    <property type="project" value="UniProtKB-KW"/>
</dbReference>
<dbReference type="AlphaFoldDB" id="A0A0E9MT29"/>
<keyword evidence="2" id="KW-0732">Signal</keyword>
<dbReference type="STRING" id="1219043.SCH01S_51_00660"/>
<dbReference type="OrthoDB" id="9771666at2"/>
<feature type="domain" description="BD-FAE-like" evidence="3">
    <location>
        <begin position="56"/>
        <end position="241"/>
    </location>
</feature>
<dbReference type="InterPro" id="IPR049492">
    <property type="entry name" value="BD-FAE-like_dom"/>
</dbReference>
<dbReference type="Proteomes" id="UP000033202">
    <property type="component" value="Unassembled WGS sequence"/>
</dbReference>